<evidence type="ECO:0000313" key="3">
    <source>
        <dbReference type="Proteomes" id="UP000229340"/>
    </source>
</evidence>
<sequence>MAKALVTKAPKHTAGASTGSPKIVLLLSILATVFFILTLLLSFMLFKNGPVPQDQVKAKVATFGEVVSSEPLGDTGMTAWVLKPKGTNQNAIFYSTKDGKAFIDGTIFNIADGKDLTTPLLAKNNIAPATAPNTDPQTVTATPVSATGHPTPEQVVAQSTEGEPLGEFKGTVPEVIKVLDSMPGYKEDKSMKPEDTVYVVYDPRCPYCHKLYEMTRNVDFKGKNITIKWLPSVALGQSNGKDEIARQAAFAFEAKDGADFGRTFSQEKPLAAKFGDQETQALGLNLSLLYEAADKTYGKDAPKAVPAVFYLNKKNGLPKMIYGSTDPAVFKIIFGS</sequence>
<name>A0A2D2LXD4_FAUOS</name>
<keyword evidence="1" id="KW-0472">Membrane</keyword>
<proteinExistence type="predicted"/>
<evidence type="ECO:0000313" key="2">
    <source>
        <dbReference type="EMBL" id="ATR79630.1"/>
    </source>
</evidence>
<geneLocation type="plasmid" evidence="3">
    <name>pnp7-1</name>
</geneLocation>
<accession>A0A2D2LXD4</accession>
<dbReference type="Gene3D" id="3.10.450.70">
    <property type="entry name" value="Disulphide bond isomerase, DsbC/G, N-terminal"/>
    <property type="match status" value="1"/>
</dbReference>
<keyword evidence="1" id="KW-1133">Transmembrane helix</keyword>
<reference evidence="3" key="1">
    <citation type="submission" date="2017-10" db="EMBL/GenBank/DDBJ databases">
        <title>Complete genome sequence of Moraxella osloensis NP7 isolated from human skin.</title>
        <authorList>
            <person name="Lee K."/>
            <person name="Lim J.Y."/>
            <person name="Hwang I."/>
        </authorList>
    </citation>
    <scope>NUCLEOTIDE SEQUENCE [LARGE SCALE GENOMIC DNA]</scope>
    <source>
        <strain evidence="3">NP7</strain>
        <plasmid evidence="3">pnp7-1</plasmid>
    </source>
</reference>
<dbReference type="InterPro" id="IPR009094">
    <property type="entry name" value="DiS-bond_isomerase_DsbC/G_N_sf"/>
</dbReference>
<organism evidence="2 3">
    <name type="scientific">Faucicola osloensis</name>
    <name type="common">Moraxella osloensis</name>
    <dbReference type="NCBI Taxonomy" id="34062"/>
    <lineage>
        <taxon>Bacteria</taxon>
        <taxon>Pseudomonadati</taxon>
        <taxon>Pseudomonadota</taxon>
        <taxon>Gammaproteobacteria</taxon>
        <taxon>Moraxellales</taxon>
        <taxon>Moraxellaceae</taxon>
        <taxon>Faucicola</taxon>
    </lineage>
</organism>
<keyword evidence="1" id="KW-0812">Transmembrane</keyword>
<dbReference type="EMBL" id="CP024444">
    <property type="protein sequence ID" value="ATR79630.1"/>
    <property type="molecule type" value="Genomic_DNA"/>
</dbReference>
<gene>
    <name evidence="2" type="ORF">NP7_09680</name>
</gene>
<evidence type="ECO:0000256" key="1">
    <source>
        <dbReference type="SAM" id="Phobius"/>
    </source>
</evidence>
<evidence type="ECO:0008006" key="4">
    <source>
        <dbReference type="Google" id="ProtNLM"/>
    </source>
</evidence>
<keyword evidence="2" id="KW-0614">Plasmid</keyword>
<dbReference type="GO" id="GO:0042597">
    <property type="term" value="C:periplasmic space"/>
    <property type="evidence" value="ECO:0007669"/>
    <property type="project" value="InterPro"/>
</dbReference>
<feature type="transmembrane region" description="Helical" evidence="1">
    <location>
        <begin position="23"/>
        <end position="46"/>
    </location>
</feature>
<dbReference type="AlphaFoldDB" id="A0A2D2LXD4"/>
<dbReference type="InterPro" id="IPR036249">
    <property type="entry name" value="Thioredoxin-like_sf"/>
</dbReference>
<dbReference type="SUPFAM" id="SSF52833">
    <property type="entry name" value="Thioredoxin-like"/>
    <property type="match status" value="1"/>
</dbReference>
<dbReference type="Gene3D" id="3.40.30.10">
    <property type="entry name" value="Glutaredoxin"/>
    <property type="match status" value="1"/>
</dbReference>
<dbReference type="Proteomes" id="UP000229340">
    <property type="component" value="Plasmid pNP7-1"/>
</dbReference>
<protein>
    <recommendedName>
        <fullName evidence="4">Thioredoxin-like fold domain-containing protein</fullName>
    </recommendedName>
</protein>
<dbReference type="RefSeq" id="WP_100270999.1">
    <property type="nucleotide sequence ID" value="NZ_CP024444.1"/>
</dbReference>